<dbReference type="InParanoid" id="A0A6J0PID0"/>
<gene>
    <name evidence="4" type="primary">LOC109505897</name>
</gene>
<protein>
    <submittedName>
        <fullName evidence="4">Uncharacterized protein LOC109505897</fullName>
    </submittedName>
</protein>
<sequence length="167" mass="18756">MGGRRVFAGTFLVIFLLIGFTGGLDASETKDPRAHPNLSPFEQWRSAYDCLQNISTYQKENCPEKYQLTAKGWVNVTTGDTELYCGRCKDHTLNLLGCLEDVMRQPHYKFESGERVADINYTIAQGCLEGFTGEALKRSNARTLKGSKTATYISVLAAWLFITYMTM</sequence>
<evidence type="ECO:0000313" key="4">
    <source>
        <dbReference type="RefSeq" id="XP_019706326.1"/>
    </source>
</evidence>
<keyword evidence="3" id="KW-1185">Reference proteome</keyword>
<reference evidence="4" key="1">
    <citation type="submission" date="2025-08" db="UniProtKB">
        <authorList>
            <consortium name="RefSeq"/>
        </authorList>
    </citation>
    <scope>IDENTIFICATION</scope>
</reference>
<dbReference type="OrthoDB" id="1666452at2759"/>
<evidence type="ECO:0000256" key="1">
    <source>
        <dbReference type="SAM" id="SignalP"/>
    </source>
</evidence>
<name>A0A6J0PID0_ELAGV</name>
<proteinExistence type="predicted"/>
<keyword evidence="1" id="KW-0732">Signal</keyword>
<evidence type="ECO:0000259" key="2">
    <source>
        <dbReference type="Pfam" id="PF24865"/>
    </source>
</evidence>
<dbReference type="PANTHER" id="PTHR34366">
    <property type="entry name" value="OS07G0289901 PROTEIN-RELATED"/>
    <property type="match status" value="1"/>
</dbReference>
<dbReference type="PANTHER" id="PTHR34366:SF7">
    <property type="entry name" value="TRANSMEMBRANE PROTEIN"/>
    <property type="match status" value="1"/>
</dbReference>
<dbReference type="InterPro" id="IPR056633">
    <property type="entry name" value="DUF7731"/>
</dbReference>
<dbReference type="Proteomes" id="UP000504607">
    <property type="component" value="Chromosome 5"/>
</dbReference>
<dbReference type="KEGG" id="egu:109505897"/>
<accession>A0A6J0PID0</accession>
<feature type="chain" id="PRO_5026792226" evidence="1">
    <location>
        <begin position="27"/>
        <end position="167"/>
    </location>
</feature>
<feature type="domain" description="DUF7731" evidence="2">
    <location>
        <begin position="40"/>
        <end position="130"/>
    </location>
</feature>
<dbReference type="Pfam" id="PF24865">
    <property type="entry name" value="DUF7731"/>
    <property type="match status" value="1"/>
</dbReference>
<feature type="signal peptide" evidence="1">
    <location>
        <begin position="1"/>
        <end position="26"/>
    </location>
</feature>
<evidence type="ECO:0000313" key="3">
    <source>
        <dbReference type="Proteomes" id="UP000504607"/>
    </source>
</evidence>
<dbReference type="RefSeq" id="XP_019706326.1">
    <property type="nucleotide sequence ID" value="XM_019850767.2"/>
</dbReference>
<dbReference type="GeneID" id="109505897"/>
<dbReference type="AlphaFoldDB" id="A0A6J0PID0"/>
<organism evidence="3 4">
    <name type="scientific">Elaeis guineensis var. tenera</name>
    <name type="common">Oil palm</name>
    <dbReference type="NCBI Taxonomy" id="51953"/>
    <lineage>
        <taxon>Eukaryota</taxon>
        <taxon>Viridiplantae</taxon>
        <taxon>Streptophyta</taxon>
        <taxon>Embryophyta</taxon>
        <taxon>Tracheophyta</taxon>
        <taxon>Spermatophyta</taxon>
        <taxon>Magnoliopsida</taxon>
        <taxon>Liliopsida</taxon>
        <taxon>Arecaceae</taxon>
        <taxon>Arecoideae</taxon>
        <taxon>Cocoseae</taxon>
        <taxon>Elaeidinae</taxon>
        <taxon>Elaeis</taxon>
    </lineage>
</organism>